<name>A0A0F8Z128_9ZZZZ</name>
<evidence type="ECO:0000313" key="1">
    <source>
        <dbReference type="EMBL" id="KKK87422.1"/>
    </source>
</evidence>
<proteinExistence type="predicted"/>
<evidence type="ECO:0008006" key="2">
    <source>
        <dbReference type="Google" id="ProtNLM"/>
    </source>
</evidence>
<reference evidence="1" key="1">
    <citation type="journal article" date="2015" name="Nature">
        <title>Complex archaea that bridge the gap between prokaryotes and eukaryotes.</title>
        <authorList>
            <person name="Spang A."/>
            <person name="Saw J.H."/>
            <person name="Jorgensen S.L."/>
            <person name="Zaremba-Niedzwiedzka K."/>
            <person name="Martijn J."/>
            <person name="Lind A.E."/>
            <person name="van Eijk R."/>
            <person name="Schleper C."/>
            <person name="Guy L."/>
            <person name="Ettema T.J."/>
        </authorList>
    </citation>
    <scope>NUCLEOTIDE SEQUENCE</scope>
</reference>
<protein>
    <recommendedName>
        <fullName evidence="2">KOW domain-containing protein</fullName>
    </recommendedName>
</protein>
<dbReference type="EMBL" id="LAZR01050409">
    <property type="protein sequence ID" value="KKK87422.1"/>
    <property type="molecule type" value="Genomic_DNA"/>
</dbReference>
<accession>A0A0F8Z128</accession>
<gene>
    <name evidence="1" type="ORF">LCGC14_2753390</name>
</gene>
<organism evidence="1">
    <name type="scientific">marine sediment metagenome</name>
    <dbReference type="NCBI Taxonomy" id="412755"/>
    <lineage>
        <taxon>unclassified sequences</taxon>
        <taxon>metagenomes</taxon>
        <taxon>ecological metagenomes</taxon>
    </lineage>
</organism>
<dbReference type="AlphaFoldDB" id="A0A0F8Z128"/>
<sequence length="86" mass="10112">MQIGDKVKVIKDEYKGQEGVLVDIERFPEEKKGEGKDEQDLYLVDLPNSKHRGGFFDWMKKRMDNKGKDVTIKTAYFNREDLELCQ</sequence>
<comment type="caution">
    <text evidence="1">The sequence shown here is derived from an EMBL/GenBank/DDBJ whole genome shotgun (WGS) entry which is preliminary data.</text>
</comment>